<protein>
    <submittedName>
        <fullName evidence="1">Uncharacterized protein</fullName>
    </submittedName>
</protein>
<dbReference type="AlphaFoldDB" id="A0A087T5D2"/>
<evidence type="ECO:0000313" key="1">
    <source>
        <dbReference type="EMBL" id="KFM60321.1"/>
    </source>
</evidence>
<dbReference type="OrthoDB" id="9972657at2759"/>
<reference evidence="1 2" key="1">
    <citation type="submission" date="2013-11" db="EMBL/GenBank/DDBJ databases">
        <title>Genome sequencing of Stegodyphus mimosarum.</title>
        <authorList>
            <person name="Bechsgaard J."/>
        </authorList>
    </citation>
    <scope>NUCLEOTIDE SEQUENCE [LARGE SCALE GENOMIC DNA]</scope>
</reference>
<sequence length="50" mass="5517">MHGAGDIVVPGTKQKVSVINPLTTGELTRIRRQFISYTKSHPVKDSSRIP</sequence>
<dbReference type="OMA" id="THSRWDK"/>
<dbReference type="EMBL" id="KK113496">
    <property type="protein sequence ID" value="KFM60321.1"/>
    <property type="molecule type" value="Genomic_DNA"/>
</dbReference>
<keyword evidence="2" id="KW-1185">Reference proteome</keyword>
<proteinExistence type="predicted"/>
<gene>
    <name evidence="1" type="ORF">X975_24195</name>
</gene>
<name>A0A087T5D2_STEMI</name>
<evidence type="ECO:0000313" key="2">
    <source>
        <dbReference type="Proteomes" id="UP000054359"/>
    </source>
</evidence>
<accession>A0A087T5D2</accession>
<dbReference type="Proteomes" id="UP000054359">
    <property type="component" value="Unassembled WGS sequence"/>
</dbReference>
<feature type="non-terminal residue" evidence="1">
    <location>
        <position position="50"/>
    </location>
</feature>
<organism evidence="1 2">
    <name type="scientific">Stegodyphus mimosarum</name>
    <name type="common">African social velvet spider</name>
    <dbReference type="NCBI Taxonomy" id="407821"/>
    <lineage>
        <taxon>Eukaryota</taxon>
        <taxon>Metazoa</taxon>
        <taxon>Ecdysozoa</taxon>
        <taxon>Arthropoda</taxon>
        <taxon>Chelicerata</taxon>
        <taxon>Arachnida</taxon>
        <taxon>Araneae</taxon>
        <taxon>Araneomorphae</taxon>
        <taxon>Entelegynae</taxon>
        <taxon>Eresoidea</taxon>
        <taxon>Eresidae</taxon>
        <taxon>Stegodyphus</taxon>
    </lineage>
</organism>